<feature type="signal peptide" evidence="1">
    <location>
        <begin position="1"/>
        <end position="26"/>
    </location>
</feature>
<feature type="non-terminal residue" evidence="2">
    <location>
        <position position="1"/>
    </location>
</feature>
<reference evidence="2 3" key="1">
    <citation type="journal article" date="2021" name="BMC Genomics">
        <title>Datura genome reveals duplications of psychoactive alkaloid biosynthetic genes and high mutation rate following tissue culture.</title>
        <authorList>
            <person name="Rajewski A."/>
            <person name="Carter-House D."/>
            <person name="Stajich J."/>
            <person name="Litt A."/>
        </authorList>
    </citation>
    <scope>NUCLEOTIDE SEQUENCE [LARGE SCALE GENOMIC DNA]</scope>
    <source>
        <strain evidence="2">AR-01</strain>
    </source>
</reference>
<keyword evidence="3" id="KW-1185">Reference proteome</keyword>
<evidence type="ECO:0000256" key="1">
    <source>
        <dbReference type="SAM" id="SignalP"/>
    </source>
</evidence>
<keyword evidence="1" id="KW-0732">Signal</keyword>
<accession>A0ABS8UPS8</accession>
<comment type="caution">
    <text evidence="2">The sequence shown here is derived from an EMBL/GenBank/DDBJ whole genome shotgun (WGS) entry which is preliminary data.</text>
</comment>
<dbReference type="Proteomes" id="UP000823775">
    <property type="component" value="Unassembled WGS sequence"/>
</dbReference>
<protein>
    <submittedName>
        <fullName evidence="2">Uncharacterized protein</fullName>
    </submittedName>
</protein>
<gene>
    <name evidence="2" type="ORF">HAX54_019734</name>
</gene>
<name>A0ABS8UPS8_DATST</name>
<organism evidence="2 3">
    <name type="scientific">Datura stramonium</name>
    <name type="common">Jimsonweed</name>
    <name type="synonym">Common thornapple</name>
    <dbReference type="NCBI Taxonomy" id="4076"/>
    <lineage>
        <taxon>Eukaryota</taxon>
        <taxon>Viridiplantae</taxon>
        <taxon>Streptophyta</taxon>
        <taxon>Embryophyta</taxon>
        <taxon>Tracheophyta</taxon>
        <taxon>Spermatophyta</taxon>
        <taxon>Magnoliopsida</taxon>
        <taxon>eudicotyledons</taxon>
        <taxon>Gunneridae</taxon>
        <taxon>Pentapetalae</taxon>
        <taxon>asterids</taxon>
        <taxon>lamiids</taxon>
        <taxon>Solanales</taxon>
        <taxon>Solanaceae</taxon>
        <taxon>Solanoideae</taxon>
        <taxon>Datureae</taxon>
        <taxon>Datura</taxon>
    </lineage>
</organism>
<evidence type="ECO:0000313" key="2">
    <source>
        <dbReference type="EMBL" id="MCD9560911.1"/>
    </source>
</evidence>
<sequence>FRQPPPPKYFFGYWVLFSSAIVLSQSCQQQKEKSFDTVIIISSSTSVTFAKDILDFSFSKSIAFLDLTASKLLLSQSLTSTFRKDLPRKD</sequence>
<evidence type="ECO:0000313" key="3">
    <source>
        <dbReference type="Proteomes" id="UP000823775"/>
    </source>
</evidence>
<feature type="chain" id="PRO_5046352712" evidence="1">
    <location>
        <begin position="27"/>
        <end position="90"/>
    </location>
</feature>
<proteinExistence type="predicted"/>
<dbReference type="EMBL" id="JACEIK010002396">
    <property type="protein sequence ID" value="MCD9560911.1"/>
    <property type="molecule type" value="Genomic_DNA"/>
</dbReference>